<keyword evidence="1" id="KW-0175">Coiled coil</keyword>
<dbReference type="Gene3D" id="1.10.287.1490">
    <property type="match status" value="1"/>
</dbReference>
<feature type="compositionally biased region" description="Low complexity" evidence="2">
    <location>
        <begin position="332"/>
        <end position="342"/>
    </location>
</feature>
<evidence type="ECO:0000313" key="3">
    <source>
        <dbReference type="EMBL" id="KAL3685954.1"/>
    </source>
</evidence>
<organism evidence="3 4">
    <name type="scientific">Riccia sorocarpa</name>
    <dbReference type="NCBI Taxonomy" id="122646"/>
    <lineage>
        <taxon>Eukaryota</taxon>
        <taxon>Viridiplantae</taxon>
        <taxon>Streptophyta</taxon>
        <taxon>Embryophyta</taxon>
        <taxon>Marchantiophyta</taxon>
        <taxon>Marchantiopsida</taxon>
        <taxon>Marchantiidae</taxon>
        <taxon>Marchantiales</taxon>
        <taxon>Ricciaceae</taxon>
        <taxon>Riccia</taxon>
    </lineage>
</organism>
<sequence length="594" mass="66755">MRDQFVGKRLPSIRLMEAELFTQFASAGHSFLKKIAEFVPYSFKDLANVDEVEFAAMNSFKILKYVTGLQRLCIPEDVFWYAFWNTDADGDRLLIKGMDGATCVVGWHEVSVAFGASHSETEDFRAIKINNKAFSQYRPGEFLPETVETNAQRKLVNGQPYEEISYYKEAAPYGPTYFLMSVIAELFLCNGRSTRFTTPMVYAYMRSIHGFQTNWSKVILHCLKTKICFLQNPEAWVPWVHMSKEGDLDLRGLHAKFPTPLTDMRVIRDRCRLTDQIPLAEPVTADPEEDGGTPAKLPARKRKAQVNSVEHVRTVHTRLAANPHYSVPKPIDPGTSSPPSTSTDEDSNEDARVNDSIFRDFGVKISSALGDLVSHRLEKSFRPLLADANASEALKTEVTELKGKLEVAEKSRLDLNGQVAALKAEILQLNAKVADEATRSIRLQLQKELNKVKQDSVAANSTIGRLQADLKVARQDVSTRAKQEEELKARMKSLSGQMDALKVDSDATIAKLREELSVSQQQLQTHKVSVDRYKTAFQKEMQKTGGLDEQIVLLKGQFESQKFAAERAEKAEATLRSELSKVKTELRMLQIDGN</sequence>
<accession>A0ABD3H9A5</accession>
<evidence type="ECO:0000256" key="2">
    <source>
        <dbReference type="SAM" id="MobiDB-lite"/>
    </source>
</evidence>
<feature type="coiled-coil region" evidence="1">
    <location>
        <begin position="391"/>
        <end position="439"/>
    </location>
</feature>
<keyword evidence="4" id="KW-1185">Reference proteome</keyword>
<gene>
    <name evidence="3" type="ORF">R1sor_003976</name>
</gene>
<proteinExistence type="predicted"/>
<dbReference type="EMBL" id="JBJQOH010000006">
    <property type="protein sequence ID" value="KAL3685954.1"/>
    <property type="molecule type" value="Genomic_DNA"/>
</dbReference>
<feature type="region of interest" description="Disordered" evidence="2">
    <location>
        <begin position="281"/>
        <end position="350"/>
    </location>
</feature>
<comment type="caution">
    <text evidence="3">The sequence shown here is derived from an EMBL/GenBank/DDBJ whole genome shotgun (WGS) entry which is preliminary data.</text>
</comment>
<evidence type="ECO:0000256" key="1">
    <source>
        <dbReference type="SAM" id="Coils"/>
    </source>
</evidence>
<dbReference type="Proteomes" id="UP001633002">
    <property type="component" value="Unassembled WGS sequence"/>
</dbReference>
<dbReference type="AlphaFoldDB" id="A0ABD3H9A5"/>
<evidence type="ECO:0000313" key="4">
    <source>
        <dbReference type="Proteomes" id="UP001633002"/>
    </source>
</evidence>
<reference evidence="3 4" key="1">
    <citation type="submission" date="2024-09" db="EMBL/GenBank/DDBJ databases">
        <title>Chromosome-scale assembly of Riccia sorocarpa.</title>
        <authorList>
            <person name="Paukszto L."/>
        </authorList>
    </citation>
    <scope>NUCLEOTIDE SEQUENCE [LARGE SCALE GENOMIC DNA]</scope>
    <source>
        <strain evidence="3">LP-2024</strain>
        <tissue evidence="3">Aerial parts of the thallus</tissue>
    </source>
</reference>
<protein>
    <submittedName>
        <fullName evidence="3">Uncharacterized protein</fullName>
    </submittedName>
</protein>
<name>A0ABD3H9A5_9MARC</name>